<dbReference type="GO" id="GO:0016787">
    <property type="term" value="F:hydrolase activity"/>
    <property type="evidence" value="ECO:0007669"/>
    <property type="project" value="UniProtKB-UniRule"/>
</dbReference>
<evidence type="ECO:0000259" key="3">
    <source>
        <dbReference type="PROSITE" id="PS51635"/>
    </source>
</evidence>
<dbReference type="InterPro" id="IPR045943">
    <property type="entry name" value="DUF6363"/>
</dbReference>
<dbReference type="PROSITE" id="PS51635">
    <property type="entry name" value="PNPLA"/>
    <property type="match status" value="1"/>
</dbReference>
<name>A0AAN0KGW8_9ACTN</name>
<evidence type="ECO:0000313" key="5">
    <source>
        <dbReference type="Proteomes" id="UP001431656"/>
    </source>
</evidence>
<feature type="active site" description="Nucleophile" evidence="2">
    <location>
        <position position="52"/>
    </location>
</feature>
<evidence type="ECO:0000256" key="1">
    <source>
        <dbReference type="ARBA" id="ARBA00023098"/>
    </source>
</evidence>
<dbReference type="InterPro" id="IPR016035">
    <property type="entry name" value="Acyl_Trfase/lysoPLipase"/>
</dbReference>
<evidence type="ECO:0000313" key="4">
    <source>
        <dbReference type="EMBL" id="BEH01395.1"/>
    </source>
</evidence>
<dbReference type="Pfam" id="PF19890">
    <property type="entry name" value="DUF6363"/>
    <property type="match status" value="1"/>
</dbReference>
<proteinExistence type="predicted"/>
<dbReference type="SUPFAM" id="SSF52151">
    <property type="entry name" value="FabD/lysophospholipase-like"/>
    <property type="match status" value="1"/>
</dbReference>
<feature type="active site" description="Proton acceptor" evidence="2">
    <location>
        <position position="177"/>
    </location>
</feature>
<reference evidence="4" key="1">
    <citation type="journal article" date="2024" name="Int. J. Syst. Evol. Microbiol.">
        <title>Brooklawnia propionicigenes sp. nov., a facultatively anaerobic, propionate-producing bacterium isolated from a methanogenic reactor treating waste from cattle farms.</title>
        <authorList>
            <person name="Akita Y."/>
            <person name="Ueki A."/>
            <person name="Tonouchi A."/>
            <person name="Sugawara Y."/>
            <person name="Honma S."/>
            <person name="Kaku N."/>
            <person name="Ueki K."/>
        </authorList>
    </citation>
    <scope>NUCLEOTIDE SEQUENCE</scope>
    <source>
        <strain evidence="4">SH051</strain>
    </source>
</reference>
<feature type="domain" description="PNPLA" evidence="3">
    <location>
        <begin position="19"/>
        <end position="192"/>
    </location>
</feature>
<keyword evidence="2" id="KW-0442">Lipid degradation</keyword>
<keyword evidence="1 2" id="KW-0443">Lipid metabolism</keyword>
<dbReference type="AlphaFoldDB" id="A0AAN0KGW8"/>
<gene>
    <name evidence="4" type="ORF">brsh051_06760</name>
</gene>
<sequence length="302" mass="33211">MPRSTTSTALTSNVTDTALIFEGGGMRASYTAAVVVALLQAEIHLDWVAGISAGSSNTANYLARDTWRAKESFVGFAADPQFGDLRTFLRGQGMFNANYIYQQTGQPGGALPYDWATFQANPAAMNLGVFEADTGKAFYWTREDTPTPADLMVRVQSSSTLPFFMPTVHIGEHSYVDGALGPSGGIALDAAKAAGFQKFLVVLTRPRSYVKEPMRVSRVVRQYFRRYPAVVDALMARPDNYNRTRAELLELERSGDAMVFFPDGYTVSNSERNVAKLARSYADGQAQIKRELPAWKEWLGLA</sequence>
<feature type="short sequence motif" description="GXSXG" evidence="2">
    <location>
        <begin position="50"/>
        <end position="54"/>
    </location>
</feature>
<accession>A0AAN0KGW8</accession>
<protein>
    <submittedName>
        <fullName evidence="4">Patatin-like phospholipase family protein</fullName>
    </submittedName>
</protein>
<feature type="short sequence motif" description="DGA/G" evidence="2">
    <location>
        <begin position="177"/>
        <end position="179"/>
    </location>
</feature>
<dbReference type="EMBL" id="AP028056">
    <property type="protein sequence ID" value="BEH01395.1"/>
    <property type="molecule type" value="Genomic_DNA"/>
</dbReference>
<dbReference type="InterPro" id="IPR002641">
    <property type="entry name" value="PNPLA_dom"/>
</dbReference>
<organism evidence="4 5">
    <name type="scientific">Brooklawnia propionicigenes</name>
    <dbReference type="NCBI Taxonomy" id="3041175"/>
    <lineage>
        <taxon>Bacteria</taxon>
        <taxon>Bacillati</taxon>
        <taxon>Actinomycetota</taxon>
        <taxon>Actinomycetes</taxon>
        <taxon>Propionibacteriales</taxon>
        <taxon>Propionibacteriaceae</taxon>
        <taxon>Brooklawnia</taxon>
    </lineage>
</organism>
<dbReference type="CDD" id="cd07208">
    <property type="entry name" value="Pat_hypo_Ecoli_yjju_like"/>
    <property type="match status" value="1"/>
</dbReference>
<dbReference type="GO" id="GO:0016042">
    <property type="term" value="P:lipid catabolic process"/>
    <property type="evidence" value="ECO:0007669"/>
    <property type="project" value="UniProtKB-UniRule"/>
</dbReference>
<dbReference type="InterPro" id="IPR037483">
    <property type="entry name" value="YjjU-like"/>
</dbReference>
<evidence type="ECO:0000256" key="2">
    <source>
        <dbReference type="PROSITE-ProRule" id="PRU01161"/>
    </source>
</evidence>
<keyword evidence="2" id="KW-0378">Hydrolase</keyword>
<dbReference type="Proteomes" id="UP001431656">
    <property type="component" value="Chromosome"/>
</dbReference>
<dbReference type="Pfam" id="PF01734">
    <property type="entry name" value="Patatin"/>
    <property type="match status" value="1"/>
</dbReference>
<dbReference type="Gene3D" id="3.40.1090.10">
    <property type="entry name" value="Cytosolic phospholipase A2 catalytic domain"/>
    <property type="match status" value="1"/>
</dbReference>
<comment type="caution">
    <text evidence="2">Lacks conserved residue(s) required for the propagation of feature annotation.</text>
</comment>
<dbReference type="KEGG" id="broo:brsh051_06760"/>
<keyword evidence="5" id="KW-1185">Reference proteome</keyword>